<dbReference type="EMBL" id="JACHBI010000017">
    <property type="protein sequence ID" value="MBB5577185.1"/>
    <property type="molecule type" value="Genomic_DNA"/>
</dbReference>
<accession>A0A7W8XXI2</accession>
<dbReference type="AlphaFoldDB" id="A0A7W8XXI2"/>
<keyword evidence="2" id="KW-1185">Reference proteome</keyword>
<protein>
    <submittedName>
        <fullName evidence="1">Uncharacterized protein</fullName>
    </submittedName>
</protein>
<organism evidence="1 2">
    <name type="scientific">Rhizobium paranaense</name>
    <dbReference type="NCBI Taxonomy" id="1650438"/>
    <lineage>
        <taxon>Bacteria</taxon>
        <taxon>Pseudomonadati</taxon>
        <taxon>Pseudomonadota</taxon>
        <taxon>Alphaproteobacteria</taxon>
        <taxon>Hyphomicrobiales</taxon>
        <taxon>Rhizobiaceae</taxon>
        <taxon>Rhizobium/Agrobacterium group</taxon>
        <taxon>Rhizobium</taxon>
    </lineage>
</organism>
<comment type="caution">
    <text evidence="1">The sequence shown here is derived from an EMBL/GenBank/DDBJ whole genome shotgun (WGS) entry which is preliminary data.</text>
</comment>
<sequence length="37" mass="3951">MNTTEAITVVAFPILLDGLVGLKLRQPCPLEATTPIN</sequence>
<proteinExistence type="predicted"/>
<dbReference type="Proteomes" id="UP000549882">
    <property type="component" value="Unassembled WGS sequence"/>
</dbReference>
<reference evidence="1 2" key="1">
    <citation type="submission" date="2020-08" db="EMBL/GenBank/DDBJ databases">
        <title>Genomic Encyclopedia of Type Strains, Phase IV (KMG-V): Genome sequencing to study the core and pangenomes of soil and plant-associated prokaryotes.</title>
        <authorList>
            <person name="Whitman W."/>
        </authorList>
    </citation>
    <scope>NUCLEOTIDE SEQUENCE [LARGE SCALE GENOMIC DNA]</scope>
    <source>
        <strain evidence="1 2">SEMIA 4064</strain>
    </source>
</reference>
<evidence type="ECO:0000313" key="1">
    <source>
        <dbReference type="EMBL" id="MBB5577185.1"/>
    </source>
</evidence>
<evidence type="ECO:0000313" key="2">
    <source>
        <dbReference type="Proteomes" id="UP000549882"/>
    </source>
</evidence>
<gene>
    <name evidence="1" type="ORF">GGD50_005836</name>
</gene>
<name>A0A7W8XXI2_9HYPH</name>